<protein>
    <submittedName>
        <fullName evidence="3">Uncharacterized protein</fullName>
    </submittedName>
</protein>
<keyword evidence="2" id="KW-1185">Reference proteome</keyword>
<dbReference type="WBParaSite" id="PgR114_g021_t01">
    <property type="protein sequence ID" value="PgR114_g021_t01"/>
    <property type="gene ID" value="PgR114_g021"/>
</dbReference>
<proteinExistence type="predicted"/>
<dbReference type="AlphaFoldDB" id="A0A915CAK9"/>
<evidence type="ECO:0000313" key="2">
    <source>
        <dbReference type="Proteomes" id="UP000887569"/>
    </source>
</evidence>
<sequence>MAFIYFILFHVVEGYEFFHENISNEETSFSHWSIVNNERIKLEKLQDEISARLHSYRPVPFFMVSTVLCTLILMTGIILIQAKQDRQFGSTMTAEALHKNSLTTHEEIRRIPRWIVCTEAISSGILLLQLIFFGMCTYHMKNSFEMIEKFCEEDLTFCQQSRFKGHLKGIPNDAAHQLHAEVRNAFGVYASHIVGTHSNYHYMLIMIYVSCIITCGYIFSSLCSSIAFYSESDGSGNVVIVTTMFEQIASLFGISMSAIFSISMLIILYFHLHTTSQSTVVLRKCSEKINLLCHC</sequence>
<evidence type="ECO:0000313" key="3">
    <source>
        <dbReference type="WBParaSite" id="PgR114_g021_t01"/>
    </source>
</evidence>
<feature type="transmembrane region" description="Helical" evidence="1">
    <location>
        <begin position="248"/>
        <end position="270"/>
    </location>
</feature>
<reference evidence="3" key="1">
    <citation type="submission" date="2022-11" db="UniProtKB">
        <authorList>
            <consortium name="WormBaseParasite"/>
        </authorList>
    </citation>
    <scope>IDENTIFICATION</scope>
</reference>
<name>A0A915CAK9_PARUN</name>
<keyword evidence="1" id="KW-1133">Transmembrane helix</keyword>
<organism evidence="2 3">
    <name type="scientific">Parascaris univalens</name>
    <name type="common">Nematode worm</name>
    <dbReference type="NCBI Taxonomy" id="6257"/>
    <lineage>
        <taxon>Eukaryota</taxon>
        <taxon>Metazoa</taxon>
        <taxon>Ecdysozoa</taxon>
        <taxon>Nematoda</taxon>
        <taxon>Chromadorea</taxon>
        <taxon>Rhabditida</taxon>
        <taxon>Spirurina</taxon>
        <taxon>Ascaridomorpha</taxon>
        <taxon>Ascaridoidea</taxon>
        <taxon>Ascarididae</taxon>
        <taxon>Parascaris</taxon>
    </lineage>
</organism>
<dbReference type="Proteomes" id="UP000887569">
    <property type="component" value="Unplaced"/>
</dbReference>
<accession>A0A915CAK9</accession>
<keyword evidence="1" id="KW-0472">Membrane</keyword>
<feature type="transmembrane region" description="Helical" evidence="1">
    <location>
        <begin position="205"/>
        <end position="228"/>
    </location>
</feature>
<evidence type="ECO:0000256" key="1">
    <source>
        <dbReference type="SAM" id="Phobius"/>
    </source>
</evidence>
<keyword evidence="1" id="KW-0812">Transmembrane</keyword>
<feature type="transmembrane region" description="Helical" evidence="1">
    <location>
        <begin position="61"/>
        <end position="80"/>
    </location>
</feature>